<protein>
    <submittedName>
        <fullName evidence="2">Transposase</fullName>
    </submittedName>
</protein>
<feature type="region of interest" description="Disordered" evidence="1">
    <location>
        <begin position="28"/>
        <end position="53"/>
    </location>
</feature>
<accession>A0A7C4BAZ3</accession>
<proteinExistence type="predicted"/>
<name>A0A7C4BAZ3_9CREN</name>
<comment type="caution">
    <text evidence="2">The sequence shown here is derived from an EMBL/GenBank/DDBJ whole genome shotgun (WGS) entry which is preliminary data.</text>
</comment>
<dbReference type="AlphaFoldDB" id="A0A7C4BAZ3"/>
<sequence length="53" mass="5673">MECTACGFTGDRDVVAVANLYRKYSSNPRCGEHGVSPNAGEAPSGMRGNKVRR</sequence>
<evidence type="ECO:0000256" key="1">
    <source>
        <dbReference type="SAM" id="MobiDB-lite"/>
    </source>
</evidence>
<dbReference type="EMBL" id="DTFF01000010">
    <property type="protein sequence ID" value="HGI86941.1"/>
    <property type="molecule type" value="Genomic_DNA"/>
</dbReference>
<organism evidence="2">
    <name type="scientific">Ignisphaera aggregans</name>
    <dbReference type="NCBI Taxonomy" id="334771"/>
    <lineage>
        <taxon>Archaea</taxon>
        <taxon>Thermoproteota</taxon>
        <taxon>Thermoprotei</taxon>
        <taxon>Desulfurococcales</taxon>
        <taxon>Desulfurococcaceae</taxon>
        <taxon>Ignisphaera</taxon>
    </lineage>
</organism>
<reference evidence="2" key="1">
    <citation type="journal article" date="2020" name="mSystems">
        <title>Genome- and Community-Level Interaction Insights into Carbon Utilization and Element Cycling Functions of Hydrothermarchaeota in Hydrothermal Sediment.</title>
        <authorList>
            <person name="Zhou Z."/>
            <person name="Liu Y."/>
            <person name="Xu W."/>
            <person name="Pan J."/>
            <person name="Luo Z.H."/>
            <person name="Li M."/>
        </authorList>
    </citation>
    <scope>NUCLEOTIDE SEQUENCE [LARGE SCALE GENOMIC DNA]</scope>
    <source>
        <strain evidence="2">SpSt-732</strain>
    </source>
</reference>
<evidence type="ECO:0000313" key="2">
    <source>
        <dbReference type="EMBL" id="HGI86941.1"/>
    </source>
</evidence>
<gene>
    <name evidence="2" type="ORF">ENV14_00870</name>
</gene>